<accession>A0ABX2G481</accession>
<dbReference type="RefSeq" id="WP_173805201.1">
    <property type="nucleotide sequence ID" value="NZ_JABSNM010000007.1"/>
</dbReference>
<sequence>MTPERSDPLDRWLLDAAPELPADFTARVLAVLPERPPALQQAADAAALQASVRTAELPPSRWPRLRALALAAGGLLGLAQVLAFLLGVWSGTQAG</sequence>
<keyword evidence="3" id="KW-1185">Reference proteome</keyword>
<evidence type="ECO:0000256" key="1">
    <source>
        <dbReference type="SAM" id="Phobius"/>
    </source>
</evidence>
<organism evidence="2 3">
    <name type="scientific">Sphaerotilus uruguayifluvii</name>
    <dbReference type="NCBI Taxonomy" id="2735897"/>
    <lineage>
        <taxon>Bacteria</taxon>
        <taxon>Pseudomonadati</taxon>
        <taxon>Pseudomonadota</taxon>
        <taxon>Betaproteobacteria</taxon>
        <taxon>Burkholderiales</taxon>
        <taxon>Sphaerotilaceae</taxon>
        <taxon>Sphaerotilus</taxon>
    </lineage>
</organism>
<feature type="transmembrane region" description="Helical" evidence="1">
    <location>
        <begin position="67"/>
        <end position="89"/>
    </location>
</feature>
<evidence type="ECO:0000313" key="3">
    <source>
        <dbReference type="Proteomes" id="UP001516061"/>
    </source>
</evidence>
<keyword evidence="1" id="KW-0812">Transmembrane</keyword>
<evidence type="ECO:0000313" key="2">
    <source>
        <dbReference type="EMBL" id="NRT56232.1"/>
    </source>
</evidence>
<comment type="caution">
    <text evidence="2">The sequence shown here is derived from an EMBL/GenBank/DDBJ whole genome shotgun (WGS) entry which is preliminary data.</text>
</comment>
<dbReference type="EMBL" id="JABSNM010000007">
    <property type="protein sequence ID" value="NRT56232.1"/>
    <property type="molecule type" value="Genomic_DNA"/>
</dbReference>
<keyword evidence="1" id="KW-0472">Membrane</keyword>
<keyword evidence="1" id="KW-1133">Transmembrane helix</keyword>
<name>A0ABX2G481_9BURK</name>
<reference evidence="2 3" key="1">
    <citation type="submission" date="2020-05" db="EMBL/GenBank/DDBJ databases">
        <title>Genomic Encyclopedia of Type Strains, Phase IV (KMG-V): Genome sequencing to study the core and pangenomes of soil and plant-associated prokaryotes.</title>
        <authorList>
            <person name="Whitman W."/>
        </authorList>
    </citation>
    <scope>NUCLEOTIDE SEQUENCE [LARGE SCALE GENOMIC DNA]</scope>
    <source>
        <strain evidence="2 3">C29</strain>
    </source>
</reference>
<dbReference type="Proteomes" id="UP001516061">
    <property type="component" value="Unassembled WGS sequence"/>
</dbReference>
<proteinExistence type="predicted"/>
<protein>
    <submittedName>
        <fullName evidence="2">Uncharacterized protein</fullName>
    </submittedName>
</protein>
<gene>
    <name evidence="2" type="ORF">HNQ01_001968</name>
</gene>